<dbReference type="CDD" id="cd19534">
    <property type="entry name" value="E_NRPS"/>
    <property type="match status" value="1"/>
</dbReference>
<dbReference type="PANTHER" id="PTHR45398">
    <property type="match status" value="1"/>
</dbReference>
<dbReference type="PANTHER" id="PTHR45398:SF1">
    <property type="entry name" value="ENZYME, PUTATIVE (JCVI)-RELATED"/>
    <property type="match status" value="1"/>
</dbReference>
<sequence>MSILSRWKNRDKGEMAKDLIEKVPKEAVIPLSGGQQRLFFIESLYPDNPVYNSSEIYTFKGRLVVVDLKRSLQTILDLNDVFRCSFHIKEGVPFQIVADRVALNLIEFDISDLSTSEKDGRLKEIMTSDALKPFELRSPLLIRTSLIKVDTNTHILFITMHHIIVDKWSMGLFREQLAKYYQNVPTSLEIREIRAKIQFVDYAYWENHRNINKGQLEYWKNKLSGNIPQLQLPTDYPQPATPTFRGDCNIKILSKSLSDQIIELSRKAECTPYILLLSAYYVLLFRYSRQNDIIIGSPISIRTSKVLENIIGFFDETIVLRTDFPPTISFLELVNRVRQTVLEAFSNNEISFDVLVKELKPDRVAGINPYLRTMFIYHDVPPMPFIGEGLEISYDFFNTGVSKFDLTLYIANENGQLLSEFEYSTDLFDVATIEQFQEHYRLLLTGVTANPEMDIGAIPMLTVKEKEVLLPNKNIGPKPFEAYNGIHEIISRTALDYKNAVALVYGQDQMTYGELNELSDTIAQHILSYTNNANQIVGVCLERSNHMIAGLVGILKAGCAYLPIDPDYPLERISFMLEDSKVPLILTHGELVSKFISFKGTKILLKDILDTGITNSIDFPKVKRTDLAYVIYTSGSSGKPKGVPITHSNIINSTEGRLLFYPENPKVFLLMSSIAFDSSKAGIFWTLCTGGTLVISEKRLEQDVAKINEIIYSNKVSHTLMLPSLYNILLEYSDLLKLRSLTTVIVAGEACSRTTINSHFNKLPNIGFYNEYGPTEASVWCMAYRIGKGKDLYNRVPIGSAVANAEIYLLDPNLNLVPFGTVGEIYVGGPGLANSYLNRPDLTEEAYINNPFSEITGSKLYKTGDLGRYRSDGEMLFLGRADQQVKIRGFRVELSEIEEVIQEDASVNKALVIMAESENRNNLSTAENSGHLIAYVESKRDFEPEQLMYKLSESLPNYMVPSLIIPIPNFSLLPNGKIDRSKLPEPKLNDNKALKVNFQGPRNELEVVLTRIWEEVLNISPISIYDNFFKIGGDSILSIQIVAKARGDNIILKPTQIFENQTIEELSLFANFGQQHTINEKNIEGNVSLTPIQHWFFNTHHNAPNFWNQIVRLSNVDSLSRAIIKTIIEELVSYHDALRLRFIKTDNWKALVASRDVNNIFYLKDVSGIPDAEEQNKKIQQLLFSAQEMTNLADGQLFKCFFFKCGQTQDNQVFMVAHHLIIDVVSWNILFNDLNTAIKQVQNDKPITLKGKTASIKQWGAYQIELSKSKILLDELPYWKSQKNDSHKFPSNFVVEKNCFEEHTIAILQASINEKDTKSLQQEANWAYNTKIEELLITALHKILRKWSGLERICFGMEKHGRNAEFSDMDVSGTVGWFTSYFPVSLKITEQAELGEQIKAIKEQLRDIPNNGLGYGILKYLSEDGKLRDELNQQPQLVFNYLGNKTNTGNSTDVVYDLIWEGSRHPKGERSYGLEINAYIQNGQLFLYWSYSTDLYTETTVKELIADYERALQEIIVHCANKKSREYTPSDFPEASISQDDLNHLLDNL</sequence>
<keyword evidence="2" id="KW-0596">Phosphopantetheine</keyword>
<name>A0A918MLY3_9FLAO</name>
<dbReference type="Gene3D" id="3.30.300.30">
    <property type="match status" value="1"/>
</dbReference>
<feature type="domain" description="Carrier" evidence="4">
    <location>
        <begin position="1000"/>
        <end position="1074"/>
    </location>
</feature>
<comment type="cofactor">
    <cofactor evidence="1">
        <name>pantetheine 4'-phosphate</name>
        <dbReference type="ChEBI" id="CHEBI:47942"/>
    </cofactor>
</comment>
<dbReference type="Proteomes" id="UP000634668">
    <property type="component" value="Unassembled WGS sequence"/>
</dbReference>
<dbReference type="PROSITE" id="PS00455">
    <property type="entry name" value="AMP_BINDING"/>
    <property type="match status" value="1"/>
</dbReference>
<dbReference type="FunFam" id="1.10.1200.10:FF:000005">
    <property type="entry name" value="Nonribosomal peptide synthetase 1"/>
    <property type="match status" value="1"/>
</dbReference>
<dbReference type="CDD" id="cd05930">
    <property type="entry name" value="A_NRPS"/>
    <property type="match status" value="1"/>
</dbReference>
<keyword evidence="6" id="KW-1185">Reference proteome</keyword>
<dbReference type="NCBIfam" id="TIGR01733">
    <property type="entry name" value="AA-adenyl-dom"/>
    <property type="match status" value="1"/>
</dbReference>
<comment type="caution">
    <text evidence="5">The sequence shown here is derived from an EMBL/GenBank/DDBJ whole genome shotgun (WGS) entry which is preliminary data.</text>
</comment>
<keyword evidence="3" id="KW-0597">Phosphoprotein</keyword>
<dbReference type="Gene3D" id="3.40.50.980">
    <property type="match status" value="2"/>
</dbReference>
<dbReference type="SUPFAM" id="SSF52777">
    <property type="entry name" value="CoA-dependent acyltransferases"/>
    <property type="match status" value="4"/>
</dbReference>
<dbReference type="Pfam" id="PF00501">
    <property type="entry name" value="AMP-binding"/>
    <property type="match status" value="1"/>
</dbReference>
<dbReference type="NCBIfam" id="TIGR01720">
    <property type="entry name" value="NRPS-para261"/>
    <property type="match status" value="1"/>
</dbReference>
<proteinExistence type="predicted"/>
<evidence type="ECO:0000256" key="3">
    <source>
        <dbReference type="ARBA" id="ARBA00022553"/>
    </source>
</evidence>
<gene>
    <name evidence="5" type="ORF">GCM10007383_25090</name>
</gene>
<dbReference type="GO" id="GO:0003824">
    <property type="term" value="F:catalytic activity"/>
    <property type="evidence" value="ECO:0007669"/>
    <property type="project" value="InterPro"/>
</dbReference>
<evidence type="ECO:0000256" key="1">
    <source>
        <dbReference type="ARBA" id="ARBA00001957"/>
    </source>
</evidence>
<evidence type="ECO:0000313" key="6">
    <source>
        <dbReference type="Proteomes" id="UP000634668"/>
    </source>
</evidence>
<accession>A0A918MLY3</accession>
<dbReference type="SUPFAM" id="SSF47336">
    <property type="entry name" value="ACP-like"/>
    <property type="match status" value="1"/>
</dbReference>
<dbReference type="FunFam" id="3.40.50.980:FF:000001">
    <property type="entry name" value="Non-ribosomal peptide synthetase"/>
    <property type="match status" value="1"/>
</dbReference>
<dbReference type="InterPro" id="IPR006162">
    <property type="entry name" value="Ppantetheine_attach_site"/>
</dbReference>
<evidence type="ECO:0000259" key="4">
    <source>
        <dbReference type="PROSITE" id="PS50075"/>
    </source>
</evidence>
<reference evidence="5" key="2">
    <citation type="submission" date="2020-09" db="EMBL/GenBank/DDBJ databases">
        <authorList>
            <person name="Sun Q."/>
            <person name="Kim S."/>
        </authorList>
    </citation>
    <scope>NUCLEOTIDE SEQUENCE</scope>
    <source>
        <strain evidence="5">KCTC 12113</strain>
    </source>
</reference>
<dbReference type="InterPro" id="IPR020845">
    <property type="entry name" value="AMP-binding_CS"/>
</dbReference>
<dbReference type="PROSITE" id="PS50075">
    <property type="entry name" value="CARRIER"/>
    <property type="match status" value="1"/>
</dbReference>
<dbReference type="Gene3D" id="3.30.559.10">
    <property type="entry name" value="Chloramphenicol acetyltransferase-like domain"/>
    <property type="match status" value="2"/>
</dbReference>
<dbReference type="RefSeq" id="WP_026813686.1">
    <property type="nucleotide sequence ID" value="NZ_BMWP01000017.1"/>
</dbReference>
<organism evidence="5 6">
    <name type="scientific">Arenibacter certesii</name>
    <dbReference type="NCBI Taxonomy" id="228955"/>
    <lineage>
        <taxon>Bacteria</taxon>
        <taxon>Pseudomonadati</taxon>
        <taxon>Bacteroidota</taxon>
        <taxon>Flavobacteriia</taxon>
        <taxon>Flavobacteriales</taxon>
        <taxon>Flavobacteriaceae</taxon>
        <taxon>Arenibacter</taxon>
    </lineage>
</organism>
<dbReference type="InterPro" id="IPR009081">
    <property type="entry name" value="PP-bd_ACP"/>
</dbReference>
<dbReference type="Gene3D" id="3.30.559.30">
    <property type="entry name" value="Nonribosomal peptide synthetase, condensation domain"/>
    <property type="match status" value="2"/>
</dbReference>
<protein>
    <recommendedName>
        <fullName evidence="4">Carrier domain-containing protein</fullName>
    </recommendedName>
</protein>
<reference evidence="5" key="1">
    <citation type="journal article" date="2014" name="Int. J. Syst. Evol. Microbiol.">
        <title>Complete genome sequence of Corynebacterium casei LMG S-19264T (=DSM 44701T), isolated from a smear-ripened cheese.</title>
        <authorList>
            <consortium name="US DOE Joint Genome Institute (JGI-PGF)"/>
            <person name="Walter F."/>
            <person name="Albersmeier A."/>
            <person name="Kalinowski J."/>
            <person name="Ruckert C."/>
        </authorList>
    </citation>
    <scope>NUCLEOTIDE SEQUENCE</scope>
    <source>
        <strain evidence="5">KCTC 12113</strain>
    </source>
</reference>
<evidence type="ECO:0000313" key="5">
    <source>
        <dbReference type="EMBL" id="GGW39340.1"/>
    </source>
</evidence>
<dbReference type="PROSITE" id="PS00012">
    <property type="entry name" value="PHOSPHOPANTETHEINE"/>
    <property type="match status" value="1"/>
</dbReference>
<dbReference type="Gene3D" id="2.30.38.10">
    <property type="entry name" value="Luciferase, Domain 3"/>
    <property type="match status" value="1"/>
</dbReference>
<dbReference type="CDD" id="cd19531">
    <property type="entry name" value="LCL_NRPS-like"/>
    <property type="match status" value="1"/>
</dbReference>
<evidence type="ECO:0000256" key="2">
    <source>
        <dbReference type="ARBA" id="ARBA00022450"/>
    </source>
</evidence>
<dbReference type="InterPro" id="IPR036736">
    <property type="entry name" value="ACP-like_sf"/>
</dbReference>
<dbReference type="InterPro" id="IPR045851">
    <property type="entry name" value="AMP-bd_C_sf"/>
</dbReference>
<dbReference type="Pfam" id="PF00668">
    <property type="entry name" value="Condensation"/>
    <property type="match status" value="2"/>
</dbReference>
<dbReference type="InterPro" id="IPR023213">
    <property type="entry name" value="CAT-like_dom_sf"/>
</dbReference>
<dbReference type="Pfam" id="PF00550">
    <property type="entry name" value="PP-binding"/>
    <property type="match status" value="1"/>
</dbReference>
<dbReference type="InterPro" id="IPR001242">
    <property type="entry name" value="Condensation_dom"/>
</dbReference>
<dbReference type="Gene3D" id="1.10.1200.10">
    <property type="entry name" value="ACP-like"/>
    <property type="match status" value="1"/>
</dbReference>
<dbReference type="InterPro" id="IPR010071">
    <property type="entry name" value="AA_adenyl_dom"/>
</dbReference>
<dbReference type="EMBL" id="BMWP01000017">
    <property type="protein sequence ID" value="GGW39340.1"/>
    <property type="molecule type" value="Genomic_DNA"/>
</dbReference>
<dbReference type="InterPro" id="IPR010060">
    <property type="entry name" value="NRPS_synth"/>
</dbReference>
<dbReference type="SUPFAM" id="SSF56801">
    <property type="entry name" value="Acetyl-CoA synthetase-like"/>
    <property type="match status" value="1"/>
</dbReference>
<dbReference type="InterPro" id="IPR000873">
    <property type="entry name" value="AMP-dep_synth/lig_dom"/>
</dbReference>